<evidence type="ECO:0000313" key="8">
    <source>
        <dbReference type="Proteomes" id="UP000441585"/>
    </source>
</evidence>
<dbReference type="AlphaFoldDB" id="A0A6I2MA71"/>
<protein>
    <recommendedName>
        <fullName evidence="9">Cysteine dioxygenase</fullName>
    </recommendedName>
</protein>
<accession>A0A6I2MA71</accession>
<keyword evidence="4" id="KW-0560">Oxidoreductase</keyword>
<reference evidence="7 8" key="1">
    <citation type="submission" date="2019-11" db="EMBL/GenBank/DDBJ databases">
        <title>Bacillus idriensis genome.</title>
        <authorList>
            <person name="Konopka E.N."/>
            <person name="Newman J.D."/>
        </authorList>
    </citation>
    <scope>NUCLEOTIDE SEQUENCE [LARGE SCALE GENOMIC DNA]</scope>
    <source>
        <strain evidence="7 8">DSM 19097</strain>
    </source>
</reference>
<dbReference type="PANTHER" id="PTHR12918:SF1">
    <property type="entry name" value="CYSTEINE DIOXYGENASE TYPE 1"/>
    <property type="match status" value="1"/>
</dbReference>
<dbReference type="CDD" id="cd10548">
    <property type="entry name" value="cupin_CDO"/>
    <property type="match status" value="1"/>
</dbReference>
<feature type="binding site" evidence="6">
    <location>
        <position position="125"/>
    </location>
    <ligand>
        <name>Fe cation</name>
        <dbReference type="ChEBI" id="CHEBI:24875"/>
        <note>catalytic</note>
    </ligand>
</feature>
<evidence type="ECO:0000256" key="4">
    <source>
        <dbReference type="ARBA" id="ARBA00023002"/>
    </source>
</evidence>
<sequence length="187" mass="21213">MKLIDKVQTILGSIQTASKMELLEALKNLNIQLEELEPFLNNELNKPYYRKLLYKNESLELLVMNWSALECAPHDHGKSHGWIQVINGVSENTIYEVKENQMPSELFTEKEESGKIFFAPIGGVHKMGEAQGTNLVTIHLYSPPITGMKVYDLEKCAACVVSDDCGAWWPDEDFQKVKEIKLKKAAE</sequence>
<evidence type="ECO:0000256" key="3">
    <source>
        <dbReference type="ARBA" id="ARBA00022964"/>
    </source>
</evidence>
<dbReference type="InterPro" id="IPR014710">
    <property type="entry name" value="RmlC-like_jellyroll"/>
</dbReference>
<proteinExistence type="inferred from homology"/>
<dbReference type="InterPro" id="IPR010300">
    <property type="entry name" value="CDO_1"/>
</dbReference>
<keyword evidence="5 6" id="KW-0408">Iron</keyword>
<keyword evidence="2 6" id="KW-0479">Metal-binding</keyword>
<evidence type="ECO:0000256" key="6">
    <source>
        <dbReference type="PIRSR" id="PIRSR610300-51"/>
    </source>
</evidence>
<comment type="caution">
    <text evidence="7">The sequence shown here is derived from an EMBL/GenBank/DDBJ whole genome shotgun (WGS) entry which is preliminary data.</text>
</comment>
<evidence type="ECO:0000313" key="7">
    <source>
        <dbReference type="EMBL" id="MRX53856.1"/>
    </source>
</evidence>
<dbReference type="PANTHER" id="PTHR12918">
    <property type="entry name" value="CYSTEINE DIOXYGENASE"/>
    <property type="match status" value="1"/>
</dbReference>
<dbReference type="EMBL" id="WKKF01000001">
    <property type="protein sequence ID" value="MRX53856.1"/>
    <property type="molecule type" value="Genomic_DNA"/>
</dbReference>
<dbReference type="GO" id="GO:0008198">
    <property type="term" value="F:ferrous iron binding"/>
    <property type="evidence" value="ECO:0007669"/>
    <property type="project" value="TreeGrafter"/>
</dbReference>
<dbReference type="GO" id="GO:0016702">
    <property type="term" value="F:oxidoreductase activity, acting on single donors with incorporation of molecular oxygen, incorporation of two atoms of oxygen"/>
    <property type="evidence" value="ECO:0007669"/>
    <property type="project" value="InterPro"/>
</dbReference>
<evidence type="ECO:0000256" key="2">
    <source>
        <dbReference type="ARBA" id="ARBA00022723"/>
    </source>
</evidence>
<evidence type="ECO:0008006" key="9">
    <source>
        <dbReference type="Google" id="ProtNLM"/>
    </source>
</evidence>
<dbReference type="InterPro" id="IPR011051">
    <property type="entry name" value="RmlC_Cupin_sf"/>
</dbReference>
<dbReference type="Proteomes" id="UP000441585">
    <property type="component" value="Unassembled WGS sequence"/>
</dbReference>
<evidence type="ECO:0000256" key="5">
    <source>
        <dbReference type="ARBA" id="ARBA00023004"/>
    </source>
</evidence>
<name>A0A6I2MA71_9BACI</name>
<dbReference type="Pfam" id="PF05995">
    <property type="entry name" value="CDO_I"/>
    <property type="match status" value="1"/>
</dbReference>
<feature type="binding site" evidence="6">
    <location>
        <position position="76"/>
    </location>
    <ligand>
        <name>Fe cation</name>
        <dbReference type="ChEBI" id="CHEBI:24875"/>
        <note>catalytic</note>
    </ligand>
</feature>
<comment type="similarity">
    <text evidence="1">Belongs to the cysteine dioxygenase family.</text>
</comment>
<keyword evidence="3" id="KW-0223">Dioxygenase</keyword>
<dbReference type="RefSeq" id="WP_154318222.1">
    <property type="nucleotide sequence ID" value="NZ_CAJFZX010000006.1"/>
</dbReference>
<gene>
    <name evidence="7" type="ORF">GJU41_07710</name>
</gene>
<dbReference type="Gene3D" id="2.60.120.10">
    <property type="entry name" value="Jelly Rolls"/>
    <property type="match status" value="1"/>
</dbReference>
<feature type="binding site" evidence="6">
    <location>
        <position position="74"/>
    </location>
    <ligand>
        <name>Fe cation</name>
        <dbReference type="ChEBI" id="CHEBI:24875"/>
        <note>catalytic</note>
    </ligand>
</feature>
<keyword evidence="8" id="KW-1185">Reference proteome</keyword>
<evidence type="ECO:0000256" key="1">
    <source>
        <dbReference type="ARBA" id="ARBA00006622"/>
    </source>
</evidence>
<organism evidence="7 8">
    <name type="scientific">Metabacillus idriensis</name>
    <dbReference type="NCBI Taxonomy" id="324768"/>
    <lineage>
        <taxon>Bacteria</taxon>
        <taxon>Bacillati</taxon>
        <taxon>Bacillota</taxon>
        <taxon>Bacilli</taxon>
        <taxon>Bacillales</taxon>
        <taxon>Bacillaceae</taxon>
        <taxon>Metabacillus</taxon>
    </lineage>
</organism>
<dbReference type="SUPFAM" id="SSF51182">
    <property type="entry name" value="RmlC-like cupins"/>
    <property type="match status" value="1"/>
</dbReference>